<evidence type="ECO:0000256" key="1">
    <source>
        <dbReference type="SAM" id="MobiDB-lite"/>
    </source>
</evidence>
<feature type="compositionally biased region" description="Polar residues" evidence="1">
    <location>
        <begin position="245"/>
        <end position="254"/>
    </location>
</feature>
<organism evidence="2 3">
    <name type="scientific">Stephania yunnanensis</name>
    <dbReference type="NCBI Taxonomy" id="152371"/>
    <lineage>
        <taxon>Eukaryota</taxon>
        <taxon>Viridiplantae</taxon>
        <taxon>Streptophyta</taxon>
        <taxon>Embryophyta</taxon>
        <taxon>Tracheophyta</taxon>
        <taxon>Spermatophyta</taxon>
        <taxon>Magnoliopsida</taxon>
        <taxon>Ranunculales</taxon>
        <taxon>Menispermaceae</taxon>
        <taxon>Menispermoideae</taxon>
        <taxon>Cissampelideae</taxon>
        <taxon>Stephania</taxon>
    </lineage>
</organism>
<dbReference type="Proteomes" id="UP001420932">
    <property type="component" value="Unassembled WGS sequence"/>
</dbReference>
<keyword evidence="3" id="KW-1185">Reference proteome</keyword>
<feature type="compositionally biased region" description="Pro residues" evidence="1">
    <location>
        <begin position="278"/>
        <end position="293"/>
    </location>
</feature>
<comment type="caution">
    <text evidence="2">The sequence shown here is derived from an EMBL/GenBank/DDBJ whole genome shotgun (WGS) entry which is preliminary data.</text>
</comment>
<reference evidence="2 3" key="1">
    <citation type="submission" date="2024-01" db="EMBL/GenBank/DDBJ databases">
        <title>Genome assemblies of Stephania.</title>
        <authorList>
            <person name="Yang L."/>
        </authorList>
    </citation>
    <scope>NUCLEOTIDE SEQUENCE [LARGE SCALE GENOMIC DNA]</scope>
    <source>
        <strain evidence="2">YNDBR</strain>
        <tissue evidence="2">Leaf</tissue>
    </source>
</reference>
<accession>A0AAP0KIY7</accession>
<dbReference type="AlphaFoldDB" id="A0AAP0KIY7"/>
<gene>
    <name evidence="2" type="ORF">Syun_010364</name>
</gene>
<name>A0AAP0KIY7_9MAGN</name>
<proteinExistence type="predicted"/>
<sequence>MWKDDADGALQVYEESINDQIKRYMASIEEQLRLVSVMRGQQKELYGFLDSQSLPPQHIHIRLTELLSVFEKDRVWHIPEELDLVAMQRQRVDLTGIGILAKADRRTLNEEKIRWCDVACGMLTWRPVIGGDDVIRHVIAFHRDKGACQSDTQIKLPWRYLRSSVISSRAWIDFRSIDTPFLLFPTRMSELIFTTIVRLNLSSDTNCDRKYGGDTNCPFDEDHGSTGSTNNNPPPRQAVAAASPYTRSAASPFTRSAAAEASRRRRWLDAPEPLLVEPAPPLVGPPAPPPHAP</sequence>
<dbReference type="EMBL" id="JBBNAF010000004">
    <property type="protein sequence ID" value="KAK9152055.1"/>
    <property type="molecule type" value="Genomic_DNA"/>
</dbReference>
<protein>
    <submittedName>
        <fullName evidence="2">Uncharacterized protein</fullName>
    </submittedName>
</protein>
<evidence type="ECO:0000313" key="3">
    <source>
        <dbReference type="Proteomes" id="UP001420932"/>
    </source>
</evidence>
<evidence type="ECO:0000313" key="2">
    <source>
        <dbReference type="EMBL" id="KAK9152055.1"/>
    </source>
</evidence>
<feature type="region of interest" description="Disordered" evidence="1">
    <location>
        <begin position="218"/>
        <end position="293"/>
    </location>
</feature>